<feature type="coiled-coil region" evidence="1">
    <location>
        <begin position="689"/>
        <end position="723"/>
    </location>
</feature>
<feature type="compositionally biased region" description="Basic and acidic residues" evidence="2">
    <location>
        <begin position="168"/>
        <end position="193"/>
    </location>
</feature>
<dbReference type="GO" id="GO:0031297">
    <property type="term" value="P:replication fork processing"/>
    <property type="evidence" value="ECO:0007669"/>
    <property type="project" value="TreeGrafter"/>
</dbReference>
<feature type="compositionally biased region" description="Basic and acidic residues" evidence="2">
    <location>
        <begin position="373"/>
        <end position="389"/>
    </location>
</feature>
<feature type="domain" description="BOD1/SHG1" evidence="3">
    <location>
        <begin position="17"/>
        <end position="111"/>
    </location>
</feature>
<gene>
    <name evidence="4" type="ORF">APHIGO_LOCUS2512</name>
</gene>
<feature type="compositionally biased region" description="Low complexity" evidence="2">
    <location>
        <begin position="359"/>
        <end position="370"/>
    </location>
</feature>
<feature type="compositionally biased region" description="Basic and acidic residues" evidence="2">
    <location>
        <begin position="515"/>
        <end position="524"/>
    </location>
</feature>
<reference evidence="4" key="2">
    <citation type="submission" date="2022-10" db="EMBL/GenBank/DDBJ databases">
        <authorList>
            <consortium name="ENA_rothamsted_submissions"/>
            <consortium name="culmorum"/>
            <person name="King R."/>
        </authorList>
    </citation>
    <scope>NUCLEOTIDE SEQUENCE</scope>
</reference>
<organism evidence="4 5">
    <name type="scientific">Aphis gossypii</name>
    <name type="common">Cotton aphid</name>
    <dbReference type="NCBI Taxonomy" id="80765"/>
    <lineage>
        <taxon>Eukaryota</taxon>
        <taxon>Metazoa</taxon>
        <taxon>Ecdysozoa</taxon>
        <taxon>Arthropoda</taxon>
        <taxon>Hexapoda</taxon>
        <taxon>Insecta</taxon>
        <taxon>Pterygota</taxon>
        <taxon>Neoptera</taxon>
        <taxon>Paraneoptera</taxon>
        <taxon>Hemiptera</taxon>
        <taxon>Sternorrhyncha</taxon>
        <taxon>Aphidomorpha</taxon>
        <taxon>Aphidoidea</taxon>
        <taxon>Aphididae</taxon>
        <taxon>Aphidini</taxon>
        <taxon>Aphis</taxon>
        <taxon>Aphis</taxon>
    </lineage>
</organism>
<feature type="compositionally biased region" description="Polar residues" evidence="2">
    <location>
        <begin position="748"/>
        <end position="757"/>
    </location>
</feature>
<reference evidence="4" key="1">
    <citation type="submission" date="2022-02" db="EMBL/GenBank/DDBJ databases">
        <authorList>
            <person name="King R."/>
        </authorList>
    </citation>
    <scope>NUCLEOTIDE SEQUENCE</scope>
</reference>
<evidence type="ECO:0000256" key="1">
    <source>
        <dbReference type="SAM" id="Coils"/>
    </source>
</evidence>
<dbReference type="Pfam" id="PF05205">
    <property type="entry name" value="COMPASS-Shg1"/>
    <property type="match status" value="1"/>
</dbReference>
<evidence type="ECO:0000313" key="5">
    <source>
        <dbReference type="Proteomes" id="UP001154329"/>
    </source>
</evidence>
<dbReference type="AlphaFoldDB" id="A0A9P0IRR7"/>
<accession>A0A9P0IRR7</accession>
<dbReference type="PANTHER" id="PTHR31532">
    <property type="entry name" value="BIORIENTATION OF CHROMOSOMES IN CELL DIVISION 1 FAMILY MEMBER"/>
    <property type="match status" value="1"/>
</dbReference>
<feature type="region of interest" description="Disordered" evidence="2">
    <location>
        <begin position="345"/>
        <end position="643"/>
    </location>
</feature>
<feature type="compositionally biased region" description="Basic and acidic residues" evidence="2">
    <location>
        <begin position="269"/>
        <end position="331"/>
    </location>
</feature>
<sequence length="1142" mass="129054">MEQKNDMLGVEDIVFMLLETLKSNGTFDEIRRHCVTDIDAKPTYQNWKQRIESNVHKFLSKVNYTPELNKNTVRERLRKHLLDGRETQDIEEGADRILTQVLAPRTLCVFEPKIAIAVDEYLGIKNEAPPIELNGLKESSKNLINVSNIENSPVFNSKIGADNITCDKTQKDDTKDLRTDIKEKSSSLCKEPKSLNGNESDGENDTEECLKQKISQHKTKTPTSDKSKSSSSNHKSNKKDNICKEVVEKSKDIVEKSKDINNKANDIVNKPKDNGTKSNEFIDKPKEVINKPKDVIDKPKEVINKPKDVIDKSKDFSKPKDILEKSKDISKPKDIVEKSKDIINKTKDMVDKSKDKLFLSKNSNSNSSSHKSNRTDTKRTKRSVEEKKKSSSLCKEPKLLNGNRSDDESNAGGSSKQKSTLHKNKSSSSDKTKSSSSNHKSSRKDNTSTDVVDKSKDKSLSKNSISTDVDKSKHKSSSSKNSNKSKDKSSSKNSSSSDIYKPKDKSLSKSSSSTDIDKSKDKSLLKNSNSTTIVDKSKDRSSSKNSNRTVDKSKDKSSSKNSHSTEVDKSKDKSLSKNSNSANVEKSKNKNYSSHKSNRNDSKRLKLSQPETNKLPINNERIEESKLEKQEEPEWNDFRSSSITNDEQDAANVLLSMSTISYESSHSGIITENILFIENSPPITETLKTPKIENELEMKENELEVKENELNIKENELKVKENIDQTKILPSSNNNDIKENSELKPINSEKSQSSKNSLKAVSTIPSHLFEKECSVNLERYTCKNINIQSCPSNNVEITKEHQKSDEIVMDEKELKTLNVEVNLDPNENDKTNECNSNAILKVPKLKIKLSPNQIDSINKCKRKKHHKDKESKKLKLSKSLDIPSEDNVSKNIMFEKLDQKCNNNTEVKMNDSASTLSKQTSYKEIENNSVEVLDDDKSHCSFKGFSEAETIPCKNYKILKSVIKALQSKIHKHDVINDGFKGFTNVETHPCKHRDIVYAELIKLKDSISSTDSDFIGFPEEETQMSNGHKYVIQQLELAKKEFGSFRIQNKKLFNEVVTAYLYESHNDSDAISRAIYSKSINGDKKDCTTENNNNNKHDNWVVEQEIKYQLLPAKVTLERLGRIEYGCSSSKHVSDSSQVPI</sequence>
<evidence type="ECO:0000256" key="2">
    <source>
        <dbReference type="SAM" id="MobiDB-lite"/>
    </source>
</evidence>
<proteinExistence type="predicted"/>
<name>A0A9P0IRR7_APHGO</name>
<feature type="region of interest" description="Disordered" evidence="2">
    <location>
        <begin position="729"/>
        <end position="757"/>
    </location>
</feature>
<keyword evidence="5" id="KW-1185">Reference proteome</keyword>
<dbReference type="PANTHER" id="PTHR31532:SF10">
    <property type="entry name" value="BIORIENTATION OF CHROMOSOMES IN CELL DIVISION PROTEIN 1-LIKE 1"/>
    <property type="match status" value="1"/>
</dbReference>
<feature type="compositionally biased region" description="Basic and acidic residues" evidence="2">
    <location>
        <begin position="443"/>
        <end position="460"/>
    </location>
</feature>
<dbReference type="Proteomes" id="UP001154329">
    <property type="component" value="Chromosome 1"/>
</dbReference>
<feature type="region of interest" description="Disordered" evidence="2">
    <location>
        <begin position="165"/>
        <end position="331"/>
    </location>
</feature>
<feature type="compositionally biased region" description="Basic and acidic residues" evidence="2">
    <location>
        <begin position="345"/>
        <end position="358"/>
    </location>
</feature>
<feature type="compositionally biased region" description="Basic and acidic residues" evidence="2">
    <location>
        <begin position="238"/>
        <end position="261"/>
    </location>
</feature>
<dbReference type="InterPro" id="IPR055264">
    <property type="entry name" value="BOD1/SHG1_dom"/>
</dbReference>
<protein>
    <recommendedName>
        <fullName evidence="3">BOD1/SHG1 domain-containing protein</fullName>
    </recommendedName>
</protein>
<evidence type="ECO:0000313" key="4">
    <source>
        <dbReference type="EMBL" id="CAH1713734.1"/>
    </source>
</evidence>
<dbReference type="EMBL" id="OU899034">
    <property type="protein sequence ID" value="CAH1713734.1"/>
    <property type="molecule type" value="Genomic_DNA"/>
</dbReference>
<feature type="compositionally biased region" description="Basic and acidic residues" evidence="2">
    <location>
        <begin position="549"/>
        <end position="575"/>
    </location>
</feature>
<keyword evidence="1" id="KW-0175">Coiled coil</keyword>
<evidence type="ECO:0000259" key="3">
    <source>
        <dbReference type="Pfam" id="PF05205"/>
    </source>
</evidence>
<dbReference type="GO" id="GO:0048188">
    <property type="term" value="C:Set1C/COMPASS complex"/>
    <property type="evidence" value="ECO:0007669"/>
    <property type="project" value="TreeGrafter"/>
</dbReference>
<feature type="compositionally biased region" description="Basic and acidic residues" evidence="2">
    <location>
        <begin position="620"/>
        <end position="632"/>
    </location>
</feature>